<keyword evidence="2" id="KW-1185">Reference proteome</keyword>
<evidence type="ECO:0000313" key="2">
    <source>
        <dbReference type="Proteomes" id="UP000054270"/>
    </source>
</evidence>
<name>A0A0D2NG45_HYPSF</name>
<dbReference type="EMBL" id="KN817596">
    <property type="protein sequence ID" value="KJA17954.1"/>
    <property type="molecule type" value="Genomic_DNA"/>
</dbReference>
<gene>
    <name evidence="1" type="ORF">HYPSUDRAFT_45803</name>
</gene>
<proteinExistence type="predicted"/>
<evidence type="ECO:0008006" key="3">
    <source>
        <dbReference type="Google" id="ProtNLM"/>
    </source>
</evidence>
<dbReference type="AlphaFoldDB" id="A0A0D2NG45"/>
<dbReference type="OrthoDB" id="2848267at2759"/>
<protein>
    <recommendedName>
        <fullName evidence="3">F-box domain-containing protein</fullName>
    </recommendedName>
</protein>
<dbReference type="Proteomes" id="UP000054270">
    <property type="component" value="Unassembled WGS sequence"/>
</dbReference>
<sequence>MDMLLPQEIYDEIISHLHDDTPALRAVSTASHAFVAAAQKHLFAHVVLHSPSLRTSKTAPRLRALLERAPHLALYVDFLEVCGRETPAFAFHAREEALMFCLPLMRRLKALRVGYRMDLRRECLLFARGEGGGGGGGTSLAGVLADTLRLPSLACVEFTHLPVALVAHCRNLRAVALQDPDTHDAVVRAWVAARDANTASPVQRREGAPVALAFLQLDYAGSEIRDSLRGAGFAFGALRRLSIGALDCADADCTTGLSGVLRECASTLEALELDEPRVHCARLTSSP</sequence>
<reference evidence="2" key="1">
    <citation type="submission" date="2014-04" db="EMBL/GenBank/DDBJ databases">
        <title>Evolutionary Origins and Diversification of the Mycorrhizal Mutualists.</title>
        <authorList>
            <consortium name="DOE Joint Genome Institute"/>
            <consortium name="Mycorrhizal Genomics Consortium"/>
            <person name="Kohler A."/>
            <person name="Kuo A."/>
            <person name="Nagy L.G."/>
            <person name="Floudas D."/>
            <person name="Copeland A."/>
            <person name="Barry K.W."/>
            <person name="Cichocki N."/>
            <person name="Veneault-Fourrey C."/>
            <person name="LaButti K."/>
            <person name="Lindquist E.A."/>
            <person name="Lipzen A."/>
            <person name="Lundell T."/>
            <person name="Morin E."/>
            <person name="Murat C."/>
            <person name="Riley R."/>
            <person name="Ohm R."/>
            <person name="Sun H."/>
            <person name="Tunlid A."/>
            <person name="Henrissat B."/>
            <person name="Grigoriev I.V."/>
            <person name="Hibbett D.S."/>
            <person name="Martin F."/>
        </authorList>
    </citation>
    <scope>NUCLEOTIDE SEQUENCE [LARGE SCALE GENOMIC DNA]</scope>
    <source>
        <strain evidence="2">FD-334 SS-4</strain>
    </source>
</reference>
<organism evidence="1 2">
    <name type="scientific">Hypholoma sublateritium (strain FD-334 SS-4)</name>
    <dbReference type="NCBI Taxonomy" id="945553"/>
    <lineage>
        <taxon>Eukaryota</taxon>
        <taxon>Fungi</taxon>
        <taxon>Dikarya</taxon>
        <taxon>Basidiomycota</taxon>
        <taxon>Agaricomycotina</taxon>
        <taxon>Agaricomycetes</taxon>
        <taxon>Agaricomycetidae</taxon>
        <taxon>Agaricales</taxon>
        <taxon>Agaricineae</taxon>
        <taxon>Strophariaceae</taxon>
        <taxon>Hypholoma</taxon>
    </lineage>
</organism>
<evidence type="ECO:0000313" key="1">
    <source>
        <dbReference type="EMBL" id="KJA17954.1"/>
    </source>
</evidence>
<accession>A0A0D2NG45</accession>